<dbReference type="EMBL" id="CP001140">
    <property type="protein sequence ID" value="ACL10379.1"/>
    <property type="molecule type" value="Genomic_DNA"/>
</dbReference>
<dbReference type="STRING" id="490899.DKAM_0050"/>
<evidence type="ECO:0000313" key="2">
    <source>
        <dbReference type="Proteomes" id="UP000006903"/>
    </source>
</evidence>
<protein>
    <submittedName>
        <fullName evidence="1">Uncharacterized protein</fullName>
    </submittedName>
</protein>
<dbReference type="GeneID" id="7170384"/>
<dbReference type="HOGENOM" id="CLU_1998657_0_0_2"/>
<dbReference type="AlphaFoldDB" id="B8D3A8"/>
<dbReference type="eggNOG" id="arCOG08831">
    <property type="taxonomic scope" value="Archaea"/>
</dbReference>
<dbReference type="KEGG" id="dka:DKAM_0050"/>
<proteinExistence type="predicted"/>
<sequence>MHLNELASLIRTLVDDYEKLIDQGKILKSLHDKEQVDLFISEASKLLDSSARILPEAKLVVSTHSLGDPIVKHISVYYRMLKLISIRYIVDLLEEALPVYQGMPEVLSELQRLLAGFKKLEDTL</sequence>
<dbReference type="Proteomes" id="UP000006903">
    <property type="component" value="Chromosome"/>
</dbReference>
<dbReference type="RefSeq" id="WP_012607721.1">
    <property type="nucleotide sequence ID" value="NC_011766.1"/>
</dbReference>
<gene>
    <name evidence="1" type="ordered locus">DKAM_0050</name>
</gene>
<name>B8D3A8_DESA1</name>
<reference evidence="1 2" key="1">
    <citation type="journal article" date="2009" name="J. Bacteriol.">
        <title>Complete genome sequence of the anaerobic, protein-degrading hyperthermophilic crenarchaeon Desulfurococcus kamchatkensis.</title>
        <authorList>
            <person name="Ravin N.V."/>
            <person name="Mardanov A.V."/>
            <person name="Beletsky A.V."/>
            <person name="Kublanov I.V."/>
            <person name="Kolganova T.V."/>
            <person name="Lebedinsky A.V."/>
            <person name="Chernyh N.A."/>
            <person name="Bonch-Osmolovskaya E.A."/>
            <person name="Skryabin K.G."/>
        </authorList>
    </citation>
    <scope>NUCLEOTIDE SEQUENCE [LARGE SCALE GENOMIC DNA]</scope>
    <source>
        <strain evidence="2">DSM 18924 / JCM 16383 / VKM B-2413 / 1221n</strain>
    </source>
</reference>
<organism evidence="1 2">
    <name type="scientific">Desulfurococcus amylolyticus (strain DSM 18924 / JCM 16383 / VKM B-2413 / 1221n)</name>
    <name type="common">Desulfurococcus kamchatkensis</name>
    <dbReference type="NCBI Taxonomy" id="490899"/>
    <lineage>
        <taxon>Archaea</taxon>
        <taxon>Thermoproteota</taxon>
        <taxon>Thermoprotei</taxon>
        <taxon>Desulfurococcales</taxon>
        <taxon>Desulfurococcaceae</taxon>
        <taxon>Desulfurococcus</taxon>
    </lineage>
</organism>
<evidence type="ECO:0000313" key="1">
    <source>
        <dbReference type="EMBL" id="ACL10379.1"/>
    </source>
</evidence>
<accession>B8D3A8</accession>